<keyword evidence="2" id="KW-1003">Cell membrane</keyword>
<evidence type="ECO:0000256" key="3">
    <source>
        <dbReference type="ARBA" id="ARBA00022692"/>
    </source>
</evidence>
<feature type="transmembrane region" description="Helical" evidence="6">
    <location>
        <begin position="6"/>
        <end position="25"/>
    </location>
</feature>
<evidence type="ECO:0000256" key="5">
    <source>
        <dbReference type="ARBA" id="ARBA00023136"/>
    </source>
</evidence>
<gene>
    <name evidence="7" type="ORF">GCM10011482_12370</name>
</gene>
<keyword evidence="8" id="KW-1185">Reference proteome</keyword>
<comment type="caution">
    <text evidence="7">The sequence shown here is derived from an EMBL/GenBank/DDBJ whole genome shotgun (WGS) entry which is preliminary data.</text>
</comment>
<dbReference type="InterPro" id="IPR003740">
    <property type="entry name" value="YitT"/>
</dbReference>
<reference evidence="7" key="2">
    <citation type="submission" date="2020-09" db="EMBL/GenBank/DDBJ databases">
        <authorList>
            <person name="Sun Q."/>
            <person name="Sedlacek I."/>
        </authorList>
    </citation>
    <scope>NUCLEOTIDE SEQUENCE</scope>
    <source>
        <strain evidence="7">CCM 8433</strain>
    </source>
</reference>
<evidence type="ECO:0000313" key="7">
    <source>
        <dbReference type="EMBL" id="GGI65583.1"/>
    </source>
</evidence>
<dbReference type="EMBL" id="BMDT01000004">
    <property type="protein sequence ID" value="GGI65583.1"/>
    <property type="molecule type" value="Genomic_DNA"/>
</dbReference>
<dbReference type="RefSeq" id="WP_229731672.1">
    <property type="nucleotide sequence ID" value="NZ_BMDT01000004.1"/>
</dbReference>
<organism evidence="7 8">
    <name type="scientific">Enterococcus alcedinis</name>
    <dbReference type="NCBI Taxonomy" id="1274384"/>
    <lineage>
        <taxon>Bacteria</taxon>
        <taxon>Bacillati</taxon>
        <taxon>Bacillota</taxon>
        <taxon>Bacilli</taxon>
        <taxon>Lactobacillales</taxon>
        <taxon>Enterococcaceae</taxon>
        <taxon>Enterococcus</taxon>
    </lineage>
</organism>
<feature type="transmembrane region" description="Helical" evidence="6">
    <location>
        <begin position="109"/>
        <end position="139"/>
    </location>
</feature>
<evidence type="ECO:0000256" key="1">
    <source>
        <dbReference type="ARBA" id="ARBA00004651"/>
    </source>
</evidence>
<keyword evidence="3 6" id="KW-0812">Transmembrane</keyword>
<reference evidence="7" key="1">
    <citation type="journal article" date="2014" name="Int. J. Syst. Evol. Microbiol.">
        <title>Complete genome sequence of Corynebacterium casei LMG S-19264T (=DSM 44701T), isolated from a smear-ripened cheese.</title>
        <authorList>
            <consortium name="US DOE Joint Genome Institute (JGI-PGF)"/>
            <person name="Walter F."/>
            <person name="Albersmeier A."/>
            <person name="Kalinowski J."/>
            <person name="Ruckert C."/>
        </authorList>
    </citation>
    <scope>NUCLEOTIDE SEQUENCE</scope>
    <source>
        <strain evidence="7">CCM 8433</strain>
    </source>
</reference>
<dbReference type="Proteomes" id="UP000622610">
    <property type="component" value="Unassembled WGS sequence"/>
</dbReference>
<proteinExistence type="predicted"/>
<dbReference type="InterPro" id="IPR051461">
    <property type="entry name" value="UPF0750_membrane"/>
</dbReference>
<feature type="transmembrane region" description="Helical" evidence="6">
    <location>
        <begin position="85"/>
        <end position="103"/>
    </location>
</feature>
<dbReference type="PANTHER" id="PTHR33545:SF10">
    <property type="entry name" value="UPF0750 MEMBRANE PROTEIN YPJC"/>
    <property type="match status" value="1"/>
</dbReference>
<evidence type="ECO:0000256" key="2">
    <source>
        <dbReference type="ARBA" id="ARBA00022475"/>
    </source>
</evidence>
<evidence type="ECO:0000256" key="6">
    <source>
        <dbReference type="SAM" id="Phobius"/>
    </source>
</evidence>
<dbReference type="PANTHER" id="PTHR33545">
    <property type="entry name" value="UPF0750 MEMBRANE PROTEIN YITT-RELATED"/>
    <property type="match status" value="1"/>
</dbReference>
<feature type="transmembrane region" description="Helical" evidence="6">
    <location>
        <begin position="55"/>
        <end position="73"/>
    </location>
</feature>
<keyword evidence="5 6" id="KW-0472">Membrane</keyword>
<evidence type="ECO:0000313" key="8">
    <source>
        <dbReference type="Proteomes" id="UP000622610"/>
    </source>
</evidence>
<protein>
    <recommendedName>
        <fullName evidence="9">YitT family protein</fullName>
    </recommendedName>
</protein>
<dbReference type="AlphaFoldDB" id="A0A917N4G1"/>
<evidence type="ECO:0000256" key="4">
    <source>
        <dbReference type="ARBA" id="ARBA00022989"/>
    </source>
</evidence>
<accession>A0A917N4G1</accession>
<evidence type="ECO:0008006" key="9">
    <source>
        <dbReference type="Google" id="ProtNLM"/>
    </source>
</evidence>
<feature type="transmembrane region" description="Helical" evidence="6">
    <location>
        <begin position="160"/>
        <end position="186"/>
    </location>
</feature>
<sequence>MITKQSIQSILKIILGNALLGLAYAKWMVPHTIINGGVTSLSLVIQKVIPLDLPVISNSLTVILLIVCGLFLGKSYLMKSIIGSLSYMSFFSLFYFLPFQLMIWLPIDFILACLVIAIGYYCCLSEGSTTVGVDVLALIIHQRNPKRSVAKMIRNFNLSVLVLGFLTYGAKSVAIGFLFSVVYTWVLGKLLLWSVNQTDEIQETVEN</sequence>
<comment type="subcellular location">
    <subcellularLocation>
        <location evidence="1">Cell membrane</location>
        <topology evidence="1">Multi-pass membrane protein</topology>
    </subcellularLocation>
</comment>
<dbReference type="Pfam" id="PF02588">
    <property type="entry name" value="YitT_membrane"/>
    <property type="match status" value="1"/>
</dbReference>
<keyword evidence="4 6" id="KW-1133">Transmembrane helix</keyword>
<name>A0A917N4G1_9ENTE</name>
<dbReference type="GO" id="GO:0005886">
    <property type="term" value="C:plasma membrane"/>
    <property type="evidence" value="ECO:0007669"/>
    <property type="project" value="UniProtKB-SubCell"/>
</dbReference>